<dbReference type="InterPro" id="IPR015366">
    <property type="entry name" value="S53_propep"/>
</dbReference>
<keyword evidence="3" id="KW-1185">Reference proteome</keyword>
<dbReference type="eggNOG" id="ENOG502QR6D">
    <property type="taxonomic scope" value="Eukaryota"/>
</dbReference>
<dbReference type="STRING" id="764103.G7DX72"/>
<comment type="caution">
    <text evidence="2">The sequence shown here is derived from an EMBL/GenBank/DDBJ whole genome shotgun (WGS) entry which is preliminary data.</text>
</comment>
<dbReference type="PANTHER" id="PTHR14218:SF15">
    <property type="entry name" value="TRIPEPTIDYL-PEPTIDASE 1"/>
    <property type="match status" value="1"/>
</dbReference>
<name>G7DX72_MIXOS</name>
<dbReference type="SUPFAM" id="SSF54897">
    <property type="entry name" value="Protease propeptides/inhibitors"/>
    <property type="match status" value="1"/>
</dbReference>
<gene>
    <name evidence="2" type="primary">Mo01837</name>
    <name evidence="2" type="ORF">E5Q_01837</name>
</gene>
<feature type="domain" description="Peptidase S53 activation" evidence="1">
    <location>
        <begin position="84"/>
        <end position="228"/>
    </location>
</feature>
<evidence type="ECO:0000259" key="1">
    <source>
        <dbReference type="SMART" id="SM00944"/>
    </source>
</evidence>
<reference evidence="2 3" key="2">
    <citation type="journal article" date="2012" name="Open Biol.">
        <title>Characteristics of nucleosomes and linker DNA regions on the genome of the basidiomycete Mixia osmundae revealed by mono- and dinucleosome mapping.</title>
        <authorList>
            <person name="Nishida H."/>
            <person name="Kondo S."/>
            <person name="Matsumoto T."/>
            <person name="Suzuki Y."/>
            <person name="Yoshikawa H."/>
            <person name="Taylor T.D."/>
            <person name="Sugiyama J."/>
        </authorList>
    </citation>
    <scope>NUCLEOTIDE SEQUENCE [LARGE SCALE GENOMIC DNA]</scope>
    <source>
        <strain evidence="3">CBS 9802 / IAM 14324 / JCM 22182 / KY 12970</strain>
    </source>
</reference>
<organism evidence="2 3">
    <name type="scientific">Mixia osmundae (strain CBS 9802 / IAM 14324 / JCM 22182 / KY 12970)</name>
    <dbReference type="NCBI Taxonomy" id="764103"/>
    <lineage>
        <taxon>Eukaryota</taxon>
        <taxon>Fungi</taxon>
        <taxon>Dikarya</taxon>
        <taxon>Basidiomycota</taxon>
        <taxon>Pucciniomycotina</taxon>
        <taxon>Mixiomycetes</taxon>
        <taxon>Mixiales</taxon>
        <taxon>Mixiaceae</taxon>
        <taxon>Mixia</taxon>
    </lineage>
</organism>
<accession>G7DX72</accession>
<dbReference type="CDD" id="cd11377">
    <property type="entry name" value="Pro-peptidase_S53"/>
    <property type="match status" value="1"/>
</dbReference>
<evidence type="ECO:0000313" key="2">
    <source>
        <dbReference type="EMBL" id="GAA95182.1"/>
    </source>
</evidence>
<dbReference type="Proteomes" id="UP000009131">
    <property type="component" value="Unassembled WGS sequence"/>
</dbReference>
<dbReference type="EMBL" id="BABT02000056">
    <property type="protein sequence ID" value="GAA95182.1"/>
    <property type="molecule type" value="Genomic_DNA"/>
</dbReference>
<dbReference type="InterPro" id="IPR036852">
    <property type="entry name" value="Peptidase_S8/S53_dom_sf"/>
</dbReference>
<evidence type="ECO:0000313" key="3">
    <source>
        <dbReference type="Proteomes" id="UP000009131"/>
    </source>
</evidence>
<dbReference type="InterPro" id="IPR050819">
    <property type="entry name" value="Tripeptidyl-peptidase_I"/>
</dbReference>
<dbReference type="HOGENOM" id="CLU_631751_0_0_1"/>
<dbReference type="InParanoid" id="G7DX72"/>
<dbReference type="SMART" id="SM00944">
    <property type="entry name" value="Pro-kuma_activ"/>
    <property type="match status" value="1"/>
</dbReference>
<dbReference type="GO" id="GO:0008240">
    <property type="term" value="F:tripeptidyl-peptidase activity"/>
    <property type="evidence" value="ECO:0007669"/>
    <property type="project" value="TreeGrafter"/>
</dbReference>
<dbReference type="GO" id="GO:0006508">
    <property type="term" value="P:proteolysis"/>
    <property type="evidence" value="ECO:0007669"/>
    <property type="project" value="InterPro"/>
</dbReference>
<dbReference type="AlphaFoldDB" id="G7DX72"/>
<dbReference type="Gene3D" id="3.40.50.200">
    <property type="entry name" value="Peptidase S8/S53 domain"/>
    <property type="match status" value="1"/>
</dbReference>
<sequence>MLEASTQAMMAIAGGLRARKQEASTETPRMRRCRQALMLSSVPDTLPESGNDMRSAFVSAHLRAHHHDHALHHETIKHSIRDLPIGWSELNLASRDIAAHSIELHFSLAPRDQASLEAELAETSDPDHPRWRQHLTRDQVDAFRRPKELTVRSLESFLKGHGLHNIRYSSDGTIASIKTSVQKADSMLKAKFRMFQHKSGSKVLRTRSYELPDHLAAHIRSVQPTTFFGNHLVKRKPVTAPPIRELQERDLAPVSTEYPESCRNLSSVPWDCLRRVYQTDDYIVKRPGTNAVGIVAFLNETALHSDAVLLANLERPSAAGYAARFSVEAWGGASDEQVLNKATLEAEDDQEGNMDAQTVLMMTHPLQFNFYTVGGRGLWKPDANENTNGNEPYQIALAHLLALPDDQLPRVLSFSYADDEQATPRGYAAATCEQ</sequence>
<reference evidence="2 3" key="1">
    <citation type="journal article" date="2011" name="J. Gen. Appl. Microbiol.">
        <title>Draft genome sequencing of the enigmatic basidiomycete Mixia osmundae.</title>
        <authorList>
            <person name="Nishida H."/>
            <person name="Nagatsuka Y."/>
            <person name="Sugiyama J."/>
        </authorList>
    </citation>
    <scope>NUCLEOTIDE SEQUENCE [LARGE SCALE GENOMIC DNA]</scope>
    <source>
        <strain evidence="3">CBS 9802 / IAM 14324 / JCM 22182 / KY 12970</strain>
    </source>
</reference>
<protein>
    <recommendedName>
        <fullName evidence="1">Peptidase S53 activation domain-containing protein</fullName>
    </recommendedName>
</protein>
<proteinExistence type="predicted"/>
<dbReference type="Pfam" id="PF09286">
    <property type="entry name" value="Pro-kuma_activ"/>
    <property type="match status" value="1"/>
</dbReference>
<dbReference type="OrthoDB" id="409122at2759"/>
<dbReference type="PANTHER" id="PTHR14218">
    <property type="entry name" value="PROTEASE S8 TRIPEPTIDYL PEPTIDASE I CLN2"/>
    <property type="match status" value="1"/>
</dbReference>
<dbReference type="GO" id="GO:0004252">
    <property type="term" value="F:serine-type endopeptidase activity"/>
    <property type="evidence" value="ECO:0007669"/>
    <property type="project" value="InterPro"/>
</dbReference>
<feature type="non-terminal residue" evidence="2">
    <location>
        <position position="434"/>
    </location>
</feature>